<dbReference type="GO" id="GO:0005737">
    <property type="term" value="C:cytoplasm"/>
    <property type="evidence" value="ECO:0007669"/>
    <property type="project" value="TreeGrafter"/>
</dbReference>
<dbReference type="Gene3D" id="2.60.40.1910">
    <property type="match status" value="1"/>
</dbReference>
<dbReference type="PANTHER" id="PTHR11533:SF294">
    <property type="entry name" value="THYROTROPIN-RELEASING HORMONE-DEGRADING ECTOENZYME"/>
    <property type="match status" value="1"/>
</dbReference>
<dbReference type="InterPro" id="IPR027268">
    <property type="entry name" value="Peptidase_M4/M1_CTD_sf"/>
</dbReference>
<keyword evidence="4" id="KW-1003">Cell membrane</keyword>
<feature type="binding site" evidence="18">
    <location>
        <position position="375"/>
    </location>
    <ligand>
        <name>Zn(2+)</name>
        <dbReference type="ChEBI" id="CHEBI:29105"/>
        <note>catalytic</note>
    </ligand>
</feature>
<evidence type="ECO:0000256" key="15">
    <source>
        <dbReference type="ARBA" id="ARBA00023136"/>
    </source>
</evidence>
<dbReference type="PRINTS" id="PR00756">
    <property type="entry name" value="ALADIPTASE"/>
</dbReference>
<keyword evidence="5" id="KW-0449">Lipoprotein</keyword>
<dbReference type="GO" id="GO:0008270">
    <property type="term" value="F:zinc ion binding"/>
    <property type="evidence" value="ECO:0007669"/>
    <property type="project" value="InterPro"/>
</dbReference>
<evidence type="ECO:0000256" key="6">
    <source>
        <dbReference type="ARBA" id="ARBA00022670"/>
    </source>
</evidence>
<keyword evidence="24" id="KW-1185">Reference proteome</keyword>
<feature type="domain" description="Peptidase M1 membrane alanine aminopeptidase" evidence="20">
    <location>
        <begin position="281"/>
        <end position="504"/>
    </location>
</feature>
<evidence type="ECO:0000256" key="12">
    <source>
        <dbReference type="ARBA" id="ARBA00022968"/>
    </source>
</evidence>
<dbReference type="FunFam" id="2.60.40.1730:FF:000012">
    <property type="entry name" value="Aminopeptidase N"/>
    <property type="match status" value="1"/>
</dbReference>
<feature type="active site" description="Proton acceptor" evidence="17">
    <location>
        <position position="353"/>
    </location>
</feature>
<keyword evidence="9" id="KW-0732">Signal</keyword>
<keyword evidence="7" id="KW-0812">Transmembrane</keyword>
<dbReference type="GO" id="GO:0005886">
    <property type="term" value="C:plasma membrane"/>
    <property type="evidence" value="ECO:0007669"/>
    <property type="project" value="UniProtKB-SubCell"/>
</dbReference>
<name>A0AAV2QEE2_MEGNR</name>
<dbReference type="Gene3D" id="1.25.50.20">
    <property type="match status" value="1"/>
</dbReference>
<feature type="binding site" evidence="18">
    <location>
        <position position="352"/>
    </location>
    <ligand>
        <name>Zn(2+)</name>
        <dbReference type="ChEBI" id="CHEBI:29105"/>
        <note>catalytic</note>
    </ligand>
</feature>
<evidence type="ECO:0000256" key="14">
    <source>
        <dbReference type="ARBA" id="ARBA00023049"/>
    </source>
</evidence>
<evidence type="ECO:0000256" key="8">
    <source>
        <dbReference type="ARBA" id="ARBA00022723"/>
    </source>
</evidence>
<evidence type="ECO:0000256" key="1">
    <source>
        <dbReference type="ARBA" id="ARBA00004606"/>
    </source>
</evidence>
<dbReference type="Gene3D" id="2.60.40.1730">
    <property type="entry name" value="tricorn interacting facor f3 domain"/>
    <property type="match status" value="1"/>
</dbReference>
<evidence type="ECO:0000313" key="24">
    <source>
        <dbReference type="Proteomes" id="UP001497623"/>
    </source>
</evidence>
<dbReference type="Gene3D" id="1.10.390.10">
    <property type="entry name" value="Neutral Protease Domain 2"/>
    <property type="match status" value="1"/>
</dbReference>
<comment type="subcellular location">
    <subcellularLocation>
        <location evidence="2">Cell membrane</location>
        <topology evidence="2">Lipid-anchor</topology>
        <topology evidence="2">GPI-anchor</topology>
    </subcellularLocation>
    <subcellularLocation>
        <location evidence="1">Membrane</location>
        <topology evidence="1">Single-pass type II membrane protein</topology>
    </subcellularLocation>
</comment>
<evidence type="ECO:0000256" key="11">
    <source>
        <dbReference type="ARBA" id="ARBA00022833"/>
    </source>
</evidence>
<evidence type="ECO:0000256" key="9">
    <source>
        <dbReference type="ARBA" id="ARBA00022729"/>
    </source>
</evidence>
<evidence type="ECO:0008006" key="25">
    <source>
        <dbReference type="Google" id="ProtNLM"/>
    </source>
</evidence>
<gene>
    <name evidence="23" type="ORF">MNOR_LOCUS10706</name>
</gene>
<dbReference type="SUPFAM" id="SSF63737">
    <property type="entry name" value="Leukotriene A4 hydrolase N-terminal domain"/>
    <property type="match status" value="1"/>
</dbReference>
<accession>A0AAV2QEE2</accession>
<dbReference type="GO" id="GO:0043171">
    <property type="term" value="P:peptide catabolic process"/>
    <property type="evidence" value="ECO:0007669"/>
    <property type="project" value="TreeGrafter"/>
</dbReference>
<dbReference type="InterPro" id="IPR034016">
    <property type="entry name" value="M1_APN-typ"/>
</dbReference>
<dbReference type="AlphaFoldDB" id="A0AAV2QEE2"/>
<evidence type="ECO:0000256" key="2">
    <source>
        <dbReference type="ARBA" id="ARBA00004609"/>
    </source>
</evidence>
<evidence type="ECO:0000259" key="22">
    <source>
        <dbReference type="Pfam" id="PF17900"/>
    </source>
</evidence>
<reference evidence="23 24" key="1">
    <citation type="submission" date="2024-05" db="EMBL/GenBank/DDBJ databases">
        <authorList>
            <person name="Wallberg A."/>
        </authorList>
    </citation>
    <scope>NUCLEOTIDE SEQUENCE [LARGE SCALE GENOMIC DNA]</scope>
</reference>
<evidence type="ECO:0000256" key="18">
    <source>
        <dbReference type="PIRSR" id="PIRSR634016-3"/>
    </source>
</evidence>
<feature type="domain" description="Aminopeptidase N-like N-terminal" evidence="22">
    <location>
        <begin position="53"/>
        <end position="245"/>
    </location>
</feature>
<keyword evidence="14" id="KW-0482">Metalloprotease</keyword>
<dbReference type="Proteomes" id="UP001497623">
    <property type="component" value="Unassembled WGS sequence"/>
</dbReference>
<dbReference type="GO" id="GO:0005615">
    <property type="term" value="C:extracellular space"/>
    <property type="evidence" value="ECO:0007669"/>
    <property type="project" value="TreeGrafter"/>
</dbReference>
<evidence type="ECO:0000256" key="19">
    <source>
        <dbReference type="PIRSR" id="PIRSR634016-4"/>
    </source>
</evidence>
<dbReference type="SUPFAM" id="SSF55486">
    <property type="entry name" value="Metalloproteases ('zincins'), catalytic domain"/>
    <property type="match status" value="1"/>
</dbReference>
<organism evidence="23 24">
    <name type="scientific">Meganyctiphanes norvegica</name>
    <name type="common">Northern krill</name>
    <name type="synonym">Thysanopoda norvegica</name>
    <dbReference type="NCBI Taxonomy" id="48144"/>
    <lineage>
        <taxon>Eukaryota</taxon>
        <taxon>Metazoa</taxon>
        <taxon>Ecdysozoa</taxon>
        <taxon>Arthropoda</taxon>
        <taxon>Crustacea</taxon>
        <taxon>Multicrustacea</taxon>
        <taxon>Malacostraca</taxon>
        <taxon>Eumalacostraca</taxon>
        <taxon>Eucarida</taxon>
        <taxon>Euphausiacea</taxon>
        <taxon>Euphausiidae</taxon>
        <taxon>Meganyctiphanes</taxon>
    </lineage>
</organism>
<feature type="domain" description="ERAP1-like C-terminal" evidence="21">
    <location>
        <begin position="588"/>
        <end position="642"/>
    </location>
</feature>
<keyword evidence="15" id="KW-0472">Membrane</keyword>
<dbReference type="InterPro" id="IPR024571">
    <property type="entry name" value="ERAP1-like_C_dom"/>
</dbReference>
<dbReference type="FunFam" id="2.60.40.1910:FF:000008">
    <property type="entry name" value="Aminopeptidase"/>
    <property type="match status" value="1"/>
</dbReference>
<keyword evidence="11 18" id="KW-0862">Zinc</keyword>
<evidence type="ECO:0000313" key="23">
    <source>
        <dbReference type="EMBL" id="CAL4078622.1"/>
    </source>
</evidence>
<dbReference type="GO" id="GO:0042277">
    <property type="term" value="F:peptide binding"/>
    <property type="evidence" value="ECO:0007669"/>
    <property type="project" value="TreeGrafter"/>
</dbReference>
<dbReference type="Pfam" id="PF11838">
    <property type="entry name" value="ERAP1_C"/>
    <property type="match status" value="1"/>
</dbReference>
<evidence type="ECO:0000256" key="3">
    <source>
        <dbReference type="ARBA" id="ARBA00010136"/>
    </source>
</evidence>
<dbReference type="EMBL" id="CAXKWB010005477">
    <property type="protein sequence ID" value="CAL4078622.1"/>
    <property type="molecule type" value="Genomic_DNA"/>
</dbReference>
<evidence type="ECO:0000256" key="17">
    <source>
        <dbReference type="PIRSR" id="PIRSR634016-1"/>
    </source>
</evidence>
<dbReference type="GO" id="GO:0006508">
    <property type="term" value="P:proteolysis"/>
    <property type="evidence" value="ECO:0007669"/>
    <property type="project" value="UniProtKB-KW"/>
</dbReference>
<evidence type="ECO:0000256" key="10">
    <source>
        <dbReference type="ARBA" id="ARBA00022801"/>
    </source>
</evidence>
<dbReference type="InterPro" id="IPR014782">
    <property type="entry name" value="Peptidase_M1_dom"/>
</dbReference>
<protein>
    <recommendedName>
        <fullName evidence="25">Aminopeptidase</fullName>
    </recommendedName>
</protein>
<feature type="non-terminal residue" evidence="23">
    <location>
        <position position="1"/>
    </location>
</feature>
<dbReference type="Pfam" id="PF01433">
    <property type="entry name" value="Peptidase_M1"/>
    <property type="match status" value="1"/>
</dbReference>
<keyword evidence="8 18" id="KW-0479">Metal-binding</keyword>
<feature type="binding site" evidence="18">
    <location>
        <position position="356"/>
    </location>
    <ligand>
        <name>Zn(2+)</name>
        <dbReference type="ChEBI" id="CHEBI:29105"/>
        <note>catalytic</note>
    </ligand>
</feature>
<proteinExistence type="inferred from homology"/>
<evidence type="ECO:0000256" key="7">
    <source>
        <dbReference type="ARBA" id="ARBA00022692"/>
    </source>
</evidence>
<dbReference type="PANTHER" id="PTHR11533">
    <property type="entry name" value="PROTEASE M1 ZINC METALLOPROTEASE"/>
    <property type="match status" value="1"/>
</dbReference>
<sequence>FQVVAVLLVYYHVPQVRGSTELGMLEGESQQSTTSVIPPKGKIDVRLPRALIPHHYKVRLQPFINGDYTIKGLIGIVMECKEPANNVSLHIADIITKNETIKLHPSNNLRGEGLAIKQHVFDKEREFYVAHLAAPLEVGKNYTLIMEFEGLLNDNLRGFYRSFYTDKFGVKKRIATTQFQVTDARRAFPCFDEPALKASFDVTIGRQTNMTAISNMPLKKTTPIDDEKGWVWDQFETTVPMSTYLVGFVVSDFPHVTSYTEDGVLFRVWARDSAINQAEYARQIGPKVLTYFTKYFNIPYPLPKQDMVAVPDFRAGAMENWGLSIYRDSALLYEPGVSTARNKQRVANIVAHELAHQWFGNLVTPSWWTDLWLNEGFATYCANIGTNAVQPSWKMFEQSVVSLQGVFTLDCLESSHPISIPVGHPDEIGQIFDQITYQKGAAIIRMMNHFLTEKTFRKGVTNYLNKYAYKAAEQDNLWQFLTDQAQADKTLDSGLTVKMVMDTWTLQMGYPVISVKRNQDGSSATVTQERFLLVKNANSTDKHDYKWWVPLSYTTQDELNFANTKNKLWLNKNECQITLSGLPRSNKWIIVNTQQTGYYRVNYDIKNWMLLINQLTNEDHLAIHTLNRAQLIDDSLVLARGG</sequence>
<comment type="similarity">
    <text evidence="3">Belongs to the peptidase M1 family.</text>
</comment>
<keyword evidence="6" id="KW-0645">Protease</keyword>
<dbReference type="InterPro" id="IPR050344">
    <property type="entry name" value="Peptidase_M1_aminopeptidases"/>
</dbReference>
<evidence type="ECO:0000256" key="16">
    <source>
        <dbReference type="ARBA" id="ARBA00023180"/>
    </source>
</evidence>
<dbReference type="GO" id="GO:0098552">
    <property type="term" value="C:side of membrane"/>
    <property type="evidence" value="ECO:0007669"/>
    <property type="project" value="UniProtKB-KW"/>
</dbReference>
<dbReference type="CDD" id="cd09601">
    <property type="entry name" value="M1_APN-Q_like"/>
    <property type="match status" value="1"/>
</dbReference>
<keyword evidence="13" id="KW-1133">Transmembrane helix</keyword>
<keyword evidence="16" id="KW-0325">Glycoprotein</keyword>
<evidence type="ECO:0000256" key="13">
    <source>
        <dbReference type="ARBA" id="ARBA00022989"/>
    </source>
</evidence>
<dbReference type="InterPro" id="IPR001930">
    <property type="entry name" value="Peptidase_M1"/>
</dbReference>
<keyword evidence="10" id="KW-0378">Hydrolase</keyword>
<keyword evidence="12" id="KW-0735">Signal-anchor</keyword>
<dbReference type="InterPro" id="IPR045357">
    <property type="entry name" value="Aminopeptidase_N-like_N"/>
</dbReference>
<feature type="site" description="Transition state stabilizer" evidence="19">
    <location>
        <position position="437"/>
    </location>
</feature>
<comment type="caution">
    <text evidence="23">The sequence shown here is derived from an EMBL/GenBank/DDBJ whole genome shotgun (WGS) entry which is preliminary data.</text>
</comment>
<comment type="cofactor">
    <cofactor evidence="18">
        <name>Zn(2+)</name>
        <dbReference type="ChEBI" id="CHEBI:29105"/>
    </cofactor>
    <text evidence="18">Binds 1 zinc ion per subunit.</text>
</comment>
<dbReference type="Pfam" id="PF17900">
    <property type="entry name" value="Peptidase_M1_N"/>
    <property type="match status" value="1"/>
</dbReference>
<dbReference type="GO" id="GO:0070006">
    <property type="term" value="F:metalloaminopeptidase activity"/>
    <property type="evidence" value="ECO:0007669"/>
    <property type="project" value="TreeGrafter"/>
</dbReference>
<evidence type="ECO:0000259" key="21">
    <source>
        <dbReference type="Pfam" id="PF11838"/>
    </source>
</evidence>
<dbReference type="FunFam" id="1.10.390.10:FF:000016">
    <property type="entry name" value="Glutamyl aminopeptidase"/>
    <property type="match status" value="1"/>
</dbReference>
<evidence type="ECO:0000259" key="20">
    <source>
        <dbReference type="Pfam" id="PF01433"/>
    </source>
</evidence>
<dbReference type="InterPro" id="IPR042097">
    <property type="entry name" value="Aminopeptidase_N-like_N_sf"/>
</dbReference>
<evidence type="ECO:0000256" key="5">
    <source>
        <dbReference type="ARBA" id="ARBA00022622"/>
    </source>
</evidence>
<keyword evidence="5" id="KW-0336">GPI-anchor</keyword>
<evidence type="ECO:0000256" key="4">
    <source>
        <dbReference type="ARBA" id="ARBA00022475"/>
    </source>
</evidence>